<organism evidence="2 3">
    <name type="scientific">Actinophytocola xinjiangensis</name>
    <dbReference type="NCBI Taxonomy" id="485602"/>
    <lineage>
        <taxon>Bacteria</taxon>
        <taxon>Bacillati</taxon>
        <taxon>Actinomycetota</taxon>
        <taxon>Actinomycetes</taxon>
        <taxon>Pseudonocardiales</taxon>
        <taxon>Pseudonocardiaceae</taxon>
    </lineage>
</organism>
<keyword evidence="3" id="KW-1185">Reference proteome</keyword>
<dbReference type="Pfam" id="PF13673">
    <property type="entry name" value="Acetyltransf_10"/>
    <property type="match status" value="1"/>
</dbReference>
<dbReference type="InterPro" id="IPR016181">
    <property type="entry name" value="Acyl_CoA_acyltransferase"/>
</dbReference>
<dbReference type="RefSeq" id="WP_075135224.1">
    <property type="nucleotide sequence ID" value="NZ_MSIF01000012.1"/>
</dbReference>
<proteinExistence type="predicted"/>
<dbReference type="InterPro" id="IPR000182">
    <property type="entry name" value="GNAT_dom"/>
</dbReference>
<feature type="domain" description="N-acetyltransferase" evidence="1">
    <location>
        <begin position="7"/>
        <end position="146"/>
    </location>
</feature>
<dbReference type="PROSITE" id="PS51186">
    <property type="entry name" value="GNAT"/>
    <property type="match status" value="1"/>
</dbReference>
<reference evidence="2 3" key="1">
    <citation type="submission" date="2016-12" db="EMBL/GenBank/DDBJ databases">
        <title>The draft genome sequence of Actinophytocola xinjiangensis.</title>
        <authorList>
            <person name="Wang W."/>
            <person name="Yuan L."/>
        </authorList>
    </citation>
    <scope>NUCLEOTIDE SEQUENCE [LARGE SCALE GENOMIC DNA]</scope>
    <source>
        <strain evidence="2 3">CGMCC 4.4663</strain>
    </source>
</reference>
<dbReference type="AlphaFoldDB" id="A0A7Z0WJH6"/>
<evidence type="ECO:0000313" key="3">
    <source>
        <dbReference type="Proteomes" id="UP000185696"/>
    </source>
</evidence>
<name>A0A7Z0WJH6_9PSEU</name>
<accession>A0A7Z0WJH6</accession>
<dbReference type="OrthoDB" id="9796171at2"/>
<dbReference type="EMBL" id="MSIF01000012">
    <property type="protein sequence ID" value="OLF08483.1"/>
    <property type="molecule type" value="Genomic_DNA"/>
</dbReference>
<dbReference type="Gene3D" id="3.40.630.30">
    <property type="match status" value="1"/>
</dbReference>
<dbReference type="SUPFAM" id="SSF55729">
    <property type="entry name" value="Acyl-CoA N-acyltransferases (Nat)"/>
    <property type="match status" value="1"/>
</dbReference>
<gene>
    <name evidence="2" type="ORF">BLA60_24080</name>
</gene>
<dbReference type="GO" id="GO:0016747">
    <property type="term" value="F:acyltransferase activity, transferring groups other than amino-acyl groups"/>
    <property type="evidence" value="ECO:0007669"/>
    <property type="project" value="InterPro"/>
</dbReference>
<comment type="caution">
    <text evidence="2">The sequence shown here is derived from an EMBL/GenBank/DDBJ whole genome shotgun (WGS) entry which is preliminary data.</text>
</comment>
<evidence type="ECO:0000313" key="2">
    <source>
        <dbReference type="EMBL" id="OLF08483.1"/>
    </source>
</evidence>
<sequence length="150" mass="16776">MTDLRFAGGDELTAAELYALLTLRTRVFVVEQQAPYPELDGRDLLPDTEHIWYPSSGEPQAYLRLLREPDGGWRIGRVCTTRATRGTGLGARVMTAAMDRIGDDPAVLDAQTYATDFYARFGFTTEGEPYADEDGIEHITMRRRAVERSG</sequence>
<dbReference type="Proteomes" id="UP000185696">
    <property type="component" value="Unassembled WGS sequence"/>
</dbReference>
<evidence type="ECO:0000259" key="1">
    <source>
        <dbReference type="PROSITE" id="PS51186"/>
    </source>
</evidence>
<protein>
    <submittedName>
        <fullName evidence="2">GNAT family N-acetyltransferase</fullName>
    </submittedName>
</protein>
<keyword evidence="2" id="KW-0808">Transferase</keyword>